<dbReference type="AlphaFoldDB" id="A0A919IRZ3"/>
<keyword evidence="4" id="KW-1185">Reference proteome</keyword>
<gene>
    <name evidence="3" type="ORF">Acy02nite_81230</name>
</gene>
<protein>
    <recommendedName>
        <fullName evidence="5">Lipoprotein</fullName>
    </recommendedName>
</protein>
<reference evidence="3" key="1">
    <citation type="submission" date="2021-01" db="EMBL/GenBank/DDBJ databases">
        <title>Whole genome shotgun sequence of Actinoplanes cyaneus NBRC 14990.</title>
        <authorList>
            <person name="Komaki H."/>
            <person name="Tamura T."/>
        </authorList>
    </citation>
    <scope>NUCLEOTIDE SEQUENCE</scope>
    <source>
        <strain evidence="3">NBRC 14990</strain>
    </source>
</reference>
<proteinExistence type="predicted"/>
<feature type="compositionally biased region" description="Polar residues" evidence="1">
    <location>
        <begin position="67"/>
        <end position="76"/>
    </location>
</feature>
<evidence type="ECO:0000313" key="3">
    <source>
        <dbReference type="EMBL" id="GID70242.1"/>
    </source>
</evidence>
<dbReference type="PROSITE" id="PS51257">
    <property type="entry name" value="PROKAR_LIPOPROTEIN"/>
    <property type="match status" value="1"/>
</dbReference>
<evidence type="ECO:0000256" key="2">
    <source>
        <dbReference type="SAM" id="SignalP"/>
    </source>
</evidence>
<feature type="signal peptide" evidence="2">
    <location>
        <begin position="1"/>
        <end position="22"/>
    </location>
</feature>
<dbReference type="Proteomes" id="UP000619479">
    <property type="component" value="Unassembled WGS sequence"/>
</dbReference>
<sequence>MIRRTVVPAALLLLLVAGCANGSDEAASTSSGSVPSAGASSAAASSAADLPPSALPEATRPGKPAAGNTTTITGTVASGVEPNCTLLTETGGGTHLLVFKDETLRSAVTPGSKVSVTGTPQPGMMSTCQQGEPFLVSAVTPG</sequence>
<dbReference type="RefSeq" id="WP_203753779.1">
    <property type="nucleotide sequence ID" value="NZ_BAAAUC010000072.1"/>
</dbReference>
<dbReference type="EMBL" id="BOMH01000072">
    <property type="protein sequence ID" value="GID70242.1"/>
    <property type="molecule type" value="Genomic_DNA"/>
</dbReference>
<name>A0A919IRZ3_9ACTN</name>
<organism evidence="3 4">
    <name type="scientific">Actinoplanes cyaneus</name>
    <dbReference type="NCBI Taxonomy" id="52696"/>
    <lineage>
        <taxon>Bacteria</taxon>
        <taxon>Bacillati</taxon>
        <taxon>Actinomycetota</taxon>
        <taxon>Actinomycetes</taxon>
        <taxon>Micromonosporales</taxon>
        <taxon>Micromonosporaceae</taxon>
        <taxon>Actinoplanes</taxon>
    </lineage>
</organism>
<evidence type="ECO:0000256" key="1">
    <source>
        <dbReference type="SAM" id="MobiDB-lite"/>
    </source>
</evidence>
<feature type="compositionally biased region" description="Low complexity" evidence="1">
    <location>
        <begin position="26"/>
        <end position="56"/>
    </location>
</feature>
<feature type="region of interest" description="Disordered" evidence="1">
    <location>
        <begin position="25"/>
        <end position="80"/>
    </location>
</feature>
<accession>A0A919IRZ3</accession>
<feature type="chain" id="PRO_5037688236" description="Lipoprotein" evidence="2">
    <location>
        <begin position="23"/>
        <end position="142"/>
    </location>
</feature>
<comment type="caution">
    <text evidence="3">The sequence shown here is derived from an EMBL/GenBank/DDBJ whole genome shotgun (WGS) entry which is preliminary data.</text>
</comment>
<evidence type="ECO:0008006" key="5">
    <source>
        <dbReference type="Google" id="ProtNLM"/>
    </source>
</evidence>
<evidence type="ECO:0000313" key="4">
    <source>
        <dbReference type="Proteomes" id="UP000619479"/>
    </source>
</evidence>
<keyword evidence="2" id="KW-0732">Signal</keyword>